<organism evidence="1 2">
    <name type="scientific">Paraburkholderia terrae</name>
    <dbReference type="NCBI Taxonomy" id="311230"/>
    <lineage>
        <taxon>Bacteria</taxon>
        <taxon>Pseudomonadati</taxon>
        <taxon>Pseudomonadota</taxon>
        <taxon>Betaproteobacteria</taxon>
        <taxon>Burkholderiales</taxon>
        <taxon>Burkholderiaceae</taxon>
        <taxon>Paraburkholderia</taxon>
    </lineage>
</organism>
<reference evidence="1 2" key="1">
    <citation type="submission" date="2018-01" db="EMBL/GenBank/DDBJ databases">
        <title>Species boundaries and ecological features among Paraburkholderia terrae DSMZ17804T, P. hospita DSMZ17164T and P. caribensis DSMZ13236T.</title>
        <authorList>
            <person name="Pratama A.A."/>
        </authorList>
    </citation>
    <scope>NUCLEOTIDE SEQUENCE [LARGE SCALE GENOMIC DNA]</scope>
    <source>
        <strain evidence="1 2">DSM 17804</strain>
    </source>
</reference>
<dbReference type="Proteomes" id="UP000243502">
    <property type="component" value="Chromosome 1"/>
</dbReference>
<evidence type="ECO:0000313" key="2">
    <source>
        <dbReference type="Proteomes" id="UP000243502"/>
    </source>
</evidence>
<sequence>MNIELIQYDNVPEDGVLEGGAVVPVSGLTSTSPPDGGCGIDGCPCVRGHFFMKLFPRDGDGTVRGFFVEAADREELETLGPDALAGLAVQKMM</sequence>
<dbReference type="OrthoDB" id="9105669at2"/>
<name>A0A2I8EKV6_9BURK</name>
<protein>
    <submittedName>
        <fullName evidence="1">Uncharacterized protein</fullName>
    </submittedName>
</protein>
<dbReference type="AlphaFoldDB" id="A0A2I8EKV6"/>
<proteinExistence type="predicted"/>
<accession>A0A2I8EKV6</accession>
<dbReference type="EMBL" id="CP026111">
    <property type="protein sequence ID" value="AUT60236.1"/>
    <property type="molecule type" value="Genomic_DNA"/>
</dbReference>
<gene>
    <name evidence="1" type="ORF">C2L65_11940</name>
</gene>
<dbReference type="RefSeq" id="WP_042307484.1">
    <property type="nucleotide sequence ID" value="NZ_AP024955.1"/>
</dbReference>
<evidence type="ECO:0000313" key="1">
    <source>
        <dbReference type="EMBL" id="AUT60236.1"/>
    </source>
</evidence>
<dbReference type="KEGG" id="pter:C2L65_11940"/>